<feature type="domain" description="Methyl-accepting transducer" evidence="3">
    <location>
        <begin position="27"/>
        <end position="263"/>
    </location>
</feature>
<evidence type="ECO:0000259" key="3">
    <source>
        <dbReference type="PROSITE" id="PS50111"/>
    </source>
</evidence>
<evidence type="ECO:0000256" key="2">
    <source>
        <dbReference type="PROSITE-ProRule" id="PRU00284"/>
    </source>
</evidence>
<proteinExistence type="predicted"/>
<gene>
    <name evidence="4" type="ORF">Q6348_03875</name>
</gene>
<sequence length="411" mass="42062">MRRQPGREIPSDGVVLTHRRLRTLAGTNDDLELAAADLTDAVDRVGRSTGETASAAERAAGATARVEGETAAVAGAAAQISAAMREVADSAARATGVTAEAAEVTGDVRASVERLTASTSEIDSVVRTVSGISDQTRMLALNATIEAARAGAAGRGFAVVAEEVKNLAALTSEATTRIADQLAALATDSAGVRAAAERIDGVLSRVDALQQTIAAAVEEQTAAIAEITRAASEAADAAGELDGAVTTTARAAAAAASAVERSRAWLERVGRVLDQQREIVAGLDTELEVHPLRAAISAHGGWKRALRAAIETGRPPAGIDRARAARSDACAFGQWLGRGDGAALDPARSARATALHADFHRQAAQVLEAALSGATEHARDLFCDDEGYSGTAIALTDLLVGWLGEVEAAEG</sequence>
<dbReference type="PANTHER" id="PTHR32089">
    <property type="entry name" value="METHYL-ACCEPTING CHEMOTAXIS PROTEIN MCPB"/>
    <property type="match status" value="1"/>
</dbReference>
<dbReference type="SUPFAM" id="SSF58104">
    <property type="entry name" value="Methyl-accepting chemotaxis protein (MCP) signaling domain"/>
    <property type="match status" value="1"/>
</dbReference>
<dbReference type="PANTHER" id="PTHR32089:SF112">
    <property type="entry name" value="LYSOZYME-LIKE PROTEIN-RELATED"/>
    <property type="match status" value="1"/>
</dbReference>
<dbReference type="PROSITE" id="PS50111">
    <property type="entry name" value="CHEMOTAXIS_TRANSDUC_2"/>
    <property type="match status" value="1"/>
</dbReference>
<dbReference type="SMART" id="SM00283">
    <property type="entry name" value="MA"/>
    <property type="match status" value="1"/>
</dbReference>
<evidence type="ECO:0000313" key="4">
    <source>
        <dbReference type="EMBL" id="MDO8106331.1"/>
    </source>
</evidence>
<dbReference type="EMBL" id="JAUQYP010000001">
    <property type="protein sequence ID" value="MDO8106331.1"/>
    <property type="molecule type" value="Genomic_DNA"/>
</dbReference>
<dbReference type="RefSeq" id="WP_304600004.1">
    <property type="nucleotide sequence ID" value="NZ_JAUQYP010000001.1"/>
</dbReference>
<dbReference type="Proteomes" id="UP001232536">
    <property type="component" value="Unassembled WGS sequence"/>
</dbReference>
<keyword evidence="5" id="KW-1185">Reference proteome</keyword>
<dbReference type="InterPro" id="IPR025991">
    <property type="entry name" value="Chemoreceptor_zinc-bind_dom"/>
</dbReference>
<name>A0ABT9DAK5_9CELL</name>
<organism evidence="4 5">
    <name type="scientific">Actinotalea lenta</name>
    <dbReference type="NCBI Taxonomy" id="3064654"/>
    <lineage>
        <taxon>Bacteria</taxon>
        <taxon>Bacillati</taxon>
        <taxon>Actinomycetota</taxon>
        <taxon>Actinomycetes</taxon>
        <taxon>Micrococcales</taxon>
        <taxon>Cellulomonadaceae</taxon>
        <taxon>Actinotalea</taxon>
    </lineage>
</organism>
<reference evidence="4 5" key="1">
    <citation type="submission" date="2023-07" db="EMBL/GenBank/DDBJ databases">
        <title>Description of novel actinomycetes strains, isolated from tidal flat sediment.</title>
        <authorList>
            <person name="Lu C."/>
        </authorList>
    </citation>
    <scope>NUCLEOTIDE SEQUENCE [LARGE SCALE GENOMIC DNA]</scope>
    <source>
        <strain evidence="4 5">SYSU T00b441</strain>
    </source>
</reference>
<dbReference type="Pfam" id="PF13682">
    <property type="entry name" value="CZB"/>
    <property type="match status" value="1"/>
</dbReference>
<accession>A0ABT9DAK5</accession>
<evidence type="ECO:0000256" key="1">
    <source>
        <dbReference type="ARBA" id="ARBA00023224"/>
    </source>
</evidence>
<comment type="caution">
    <text evidence="4">The sequence shown here is derived from an EMBL/GenBank/DDBJ whole genome shotgun (WGS) entry which is preliminary data.</text>
</comment>
<keyword evidence="1 2" id="KW-0807">Transducer</keyword>
<dbReference type="Gene3D" id="1.10.287.950">
    <property type="entry name" value="Methyl-accepting chemotaxis protein"/>
    <property type="match status" value="1"/>
</dbReference>
<dbReference type="InterPro" id="IPR004089">
    <property type="entry name" value="MCPsignal_dom"/>
</dbReference>
<protein>
    <submittedName>
        <fullName evidence="4">Methyl-accepting chemotaxis protein</fullName>
    </submittedName>
</protein>
<dbReference type="Gene3D" id="1.20.120.30">
    <property type="entry name" value="Aspartate receptor, ligand-binding domain"/>
    <property type="match status" value="1"/>
</dbReference>
<evidence type="ECO:0000313" key="5">
    <source>
        <dbReference type="Proteomes" id="UP001232536"/>
    </source>
</evidence>
<dbReference type="Pfam" id="PF00015">
    <property type="entry name" value="MCPsignal"/>
    <property type="match status" value="1"/>
</dbReference>